<dbReference type="GO" id="GO:0046872">
    <property type="term" value="F:metal ion binding"/>
    <property type="evidence" value="ECO:0007669"/>
    <property type="project" value="UniProtKB-KW"/>
</dbReference>
<reference evidence="5" key="4">
    <citation type="submission" date="2023-01" db="EMBL/GenBank/DDBJ databases">
        <title>Draft genome sequence of Methylobacterium oxalidis strain NBRC 107715.</title>
        <authorList>
            <person name="Sun Q."/>
            <person name="Mori K."/>
        </authorList>
    </citation>
    <scope>NUCLEOTIDE SEQUENCE</scope>
    <source>
        <strain evidence="5">NBRC 107715</strain>
    </source>
</reference>
<keyword evidence="7" id="KW-1185">Reference proteome</keyword>
<keyword evidence="1" id="KW-0479">Metal-binding</keyword>
<gene>
    <name evidence="5" type="ORF">GCM10007888_54760</name>
    <name evidence="4" type="ORF">MOX02_48270</name>
</gene>
<evidence type="ECO:0000313" key="6">
    <source>
        <dbReference type="Proteomes" id="UP000321960"/>
    </source>
</evidence>
<dbReference type="EMBL" id="BJZU01000122">
    <property type="protein sequence ID" value="GEP06789.1"/>
    <property type="molecule type" value="Genomic_DNA"/>
</dbReference>
<dbReference type="Proteomes" id="UP001156856">
    <property type="component" value="Unassembled WGS sequence"/>
</dbReference>
<sequence>MASWNESASKQAITDFVSRVTQTGGSNYVEPAERIAVFDNDGTLWTEHPMYVQLAFALDRVKTMAPMHREWTNKQPFQAVLDGDMAALAASGERGMMELVMVTHAGMTSAEFAAIVSQWLATARHPRFKRPYIELVYQPMIELLGYLRANEFKTFIVSGGGVEFMRPWTNRVYGVPPEQVIGSSIKTRFEMRDGRPELYRLAQVNFIDDKAGKPVGINEYIGRRPIAAFGNSDGDLEMLQWTTMSGGARLGLIVHHTDAEREYAYDRNTAFGRLDKALNAATANNWAVMDMKRDWKVIFPFELG</sequence>
<protein>
    <submittedName>
        <fullName evidence="4">Haloacid dehalogenase</fullName>
    </submittedName>
</protein>
<evidence type="ECO:0000256" key="1">
    <source>
        <dbReference type="ARBA" id="ARBA00022723"/>
    </source>
</evidence>
<evidence type="ECO:0000313" key="4">
    <source>
        <dbReference type="EMBL" id="GEP06789.1"/>
    </source>
</evidence>
<evidence type="ECO:0000256" key="3">
    <source>
        <dbReference type="ARBA" id="ARBA00022842"/>
    </source>
</evidence>
<reference evidence="4 6" key="3">
    <citation type="submission" date="2019-07" db="EMBL/GenBank/DDBJ databases">
        <title>Whole genome shotgun sequence of Methylobacterium oxalidis NBRC 107715.</title>
        <authorList>
            <person name="Hosoyama A."/>
            <person name="Uohara A."/>
            <person name="Ohji S."/>
            <person name="Ichikawa N."/>
        </authorList>
    </citation>
    <scope>NUCLEOTIDE SEQUENCE [LARGE SCALE GENOMIC DNA]</scope>
    <source>
        <strain evidence="4 6">NBRC 107715</strain>
    </source>
</reference>
<dbReference type="InterPro" id="IPR023214">
    <property type="entry name" value="HAD_sf"/>
</dbReference>
<dbReference type="GO" id="GO:0016787">
    <property type="term" value="F:hydrolase activity"/>
    <property type="evidence" value="ECO:0007669"/>
    <property type="project" value="UniProtKB-KW"/>
</dbReference>
<organism evidence="4 6">
    <name type="scientific">Methylobacterium oxalidis</name>
    <dbReference type="NCBI Taxonomy" id="944322"/>
    <lineage>
        <taxon>Bacteria</taxon>
        <taxon>Pseudomonadati</taxon>
        <taxon>Pseudomonadota</taxon>
        <taxon>Alphaproteobacteria</taxon>
        <taxon>Hyphomicrobiales</taxon>
        <taxon>Methylobacteriaceae</taxon>
        <taxon>Methylobacterium</taxon>
    </lineage>
</organism>
<reference evidence="5" key="1">
    <citation type="journal article" date="2014" name="Int. J. Syst. Evol. Microbiol.">
        <title>Complete genome of a new Firmicutes species belonging to the dominant human colonic microbiota ('Ruminococcus bicirculans') reveals two chromosomes and a selective capacity to utilize plant glucans.</title>
        <authorList>
            <consortium name="NISC Comparative Sequencing Program"/>
            <person name="Wegmann U."/>
            <person name="Louis P."/>
            <person name="Goesmann A."/>
            <person name="Henrissat B."/>
            <person name="Duncan S.H."/>
            <person name="Flint H.J."/>
        </authorList>
    </citation>
    <scope>NUCLEOTIDE SEQUENCE</scope>
    <source>
        <strain evidence="5">NBRC 107715</strain>
    </source>
</reference>
<keyword evidence="2" id="KW-0378">Hydrolase</keyword>
<proteinExistence type="predicted"/>
<dbReference type="PANTHER" id="PTHR43344">
    <property type="entry name" value="PHOSPHOSERINE PHOSPHATASE"/>
    <property type="match status" value="1"/>
</dbReference>
<dbReference type="InterPro" id="IPR050582">
    <property type="entry name" value="HAD-like_SerB"/>
</dbReference>
<keyword evidence="3" id="KW-0460">Magnesium</keyword>
<reference evidence="7" key="2">
    <citation type="journal article" date="2019" name="Int. J. Syst. Evol. Microbiol.">
        <title>The Global Catalogue of Microorganisms (GCM) 10K type strain sequencing project: providing services to taxonomists for standard genome sequencing and annotation.</title>
        <authorList>
            <consortium name="The Broad Institute Genomics Platform"/>
            <consortium name="The Broad Institute Genome Sequencing Center for Infectious Disease"/>
            <person name="Wu L."/>
            <person name="Ma J."/>
        </authorList>
    </citation>
    <scope>NUCLEOTIDE SEQUENCE [LARGE SCALE GENOMIC DNA]</scope>
    <source>
        <strain evidence="7">NBRC 107715</strain>
    </source>
</reference>
<dbReference type="InterPro" id="IPR036412">
    <property type="entry name" value="HAD-like_sf"/>
</dbReference>
<comment type="caution">
    <text evidence="4">The sequence shown here is derived from an EMBL/GenBank/DDBJ whole genome shotgun (WGS) entry which is preliminary data.</text>
</comment>
<dbReference type="SUPFAM" id="SSF56784">
    <property type="entry name" value="HAD-like"/>
    <property type="match status" value="1"/>
</dbReference>
<evidence type="ECO:0000256" key="2">
    <source>
        <dbReference type="ARBA" id="ARBA00022801"/>
    </source>
</evidence>
<dbReference type="Gene3D" id="3.40.50.1000">
    <property type="entry name" value="HAD superfamily/HAD-like"/>
    <property type="match status" value="1"/>
</dbReference>
<dbReference type="AlphaFoldDB" id="A0A512JA72"/>
<accession>A0A512JA72</accession>
<dbReference type="Proteomes" id="UP000321960">
    <property type="component" value="Unassembled WGS sequence"/>
</dbReference>
<evidence type="ECO:0000313" key="7">
    <source>
        <dbReference type="Proteomes" id="UP001156856"/>
    </source>
</evidence>
<name>A0A512JA72_9HYPH</name>
<dbReference type="Pfam" id="PF12710">
    <property type="entry name" value="HAD"/>
    <property type="match status" value="1"/>
</dbReference>
<evidence type="ECO:0000313" key="5">
    <source>
        <dbReference type="EMBL" id="GLS67093.1"/>
    </source>
</evidence>
<dbReference type="PANTHER" id="PTHR43344:SF13">
    <property type="entry name" value="PHOSPHATASE RV3661-RELATED"/>
    <property type="match status" value="1"/>
</dbReference>
<dbReference type="EMBL" id="BSPK01000111">
    <property type="protein sequence ID" value="GLS67093.1"/>
    <property type="molecule type" value="Genomic_DNA"/>
</dbReference>